<proteinExistence type="predicted"/>
<dbReference type="EMBL" id="LRQG01000250">
    <property type="protein sequence ID" value="KXA32739.1"/>
    <property type="molecule type" value="Genomic_DNA"/>
</dbReference>
<evidence type="ECO:0000313" key="2">
    <source>
        <dbReference type="Proteomes" id="UP000070533"/>
    </source>
</evidence>
<dbReference type="eggNOG" id="COG1479">
    <property type="taxonomic scope" value="Bacteria"/>
</dbReference>
<keyword evidence="2" id="KW-1185">Reference proteome</keyword>
<dbReference type="Proteomes" id="UP000070533">
    <property type="component" value="Unassembled WGS sequence"/>
</dbReference>
<reference evidence="2" key="1">
    <citation type="submission" date="2016-01" db="EMBL/GenBank/DDBJ databases">
        <authorList>
            <person name="Mitreva M."/>
            <person name="Pepin K.H."/>
            <person name="Mihindukulasuriya K.A."/>
            <person name="Fulton R."/>
            <person name="Fronick C."/>
            <person name="O'Laughlin M."/>
            <person name="Miner T."/>
            <person name="Herter B."/>
            <person name="Rosa B.A."/>
            <person name="Cordes M."/>
            <person name="Tomlinson C."/>
            <person name="Wollam A."/>
            <person name="Palsikar V.B."/>
            <person name="Mardis E.R."/>
            <person name="Wilson R.K."/>
        </authorList>
    </citation>
    <scope>NUCLEOTIDE SEQUENCE [LARGE SCALE GENOMIC DNA]</scope>
    <source>
        <strain evidence="2">MJR7716</strain>
    </source>
</reference>
<name>A0A133PUF8_9BACT</name>
<dbReference type="AlphaFoldDB" id="A0A133PUF8"/>
<evidence type="ECO:0000313" key="1">
    <source>
        <dbReference type="EMBL" id="KXA32739.1"/>
    </source>
</evidence>
<sequence length="81" mass="9551">MIGSQANSSGSYWTPRAKIIRYLDQSEKISRVSVASLKLRIMMQICRDNDHADRRKEGEEWVYEDMKAHQEHMLRILKVSK</sequence>
<dbReference type="PATRIC" id="fig|28128.5.peg.2693"/>
<accession>A0A133PUF8</accession>
<organism evidence="1 2">
    <name type="scientific">Prevotella corporis</name>
    <dbReference type="NCBI Taxonomy" id="28128"/>
    <lineage>
        <taxon>Bacteria</taxon>
        <taxon>Pseudomonadati</taxon>
        <taxon>Bacteroidota</taxon>
        <taxon>Bacteroidia</taxon>
        <taxon>Bacteroidales</taxon>
        <taxon>Prevotellaceae</taxon>
        <taxon>Prevotella</taxon>
    </lineage>
</organism>
<gene>
    <name evidence="1" type="ORF">HMPREF3226_02618</name>
</gene>
<comment type="caution">
    <text evidence="1">The sequence shown here is derived from an EMBL/GenBank/DDBJ whole genome shotgun (WGS) entry which is preliminary data.</text>
</comment>
<dbReference type="STRING" id="28128.HMPREF3226_02618"/>
<dbReference type="RefSeq" id="WP_025874909.1">
    <property type="nucleotide sequence ID" value="NZ_BAAAXP010000046.1"/>
</dbReference>
<protein>
    <submittedName>
        <fullName evidence="1">Uncharacterized protein</fullName>
    </submittedName>
</protein>